<comment type="caution">
    <text evidence="2">The sequence shown here is derived from an EMBL/GenBank/DDBJ whole genome shotgun (WGS) entry which is preliminary data.</text>
</comment>
<dbReference type="AlphaFoldDB" id="A0A1T3NQ61"/>
<name>A0A1T3NQ61_9ACTN</name>
<dbReference type="InterPro" id="IPR058248">
    <property type="entry name" value="Lxx211020-like"/>
</dbReference>
<sequence>MKPLAAPKPPTVPGPLAALKSVAGPVLAAALALALLTVWTATGRAGSAPKLSISDGRVHVATNADATSAYFTIRNTGDANDELVFVSTPITTDVGFSFHTYTGYAGRMWMTKALPIPANGLLGMTASGANIMLGTPPGLTPGQTVPFTLHFRHSPPIHTTAVVIRPGTWTPSRTS</sequence>
<dbReference type="PANTHER" id="PTHR36302:SF1">
    <property type="entry name" value="COPPER CHAPERONE PCU(A)C"/>
    <property type="match status" value="1"/>
</dbReference>
<dbReference type="Gene3D" id="2.60.40.1890">
    <property type="entry name" value="PCu(A)C copper chaperone"/>
    <property type="match status" value="1"/>
</dbReference>
<dbReference type="SUPFAM" id="SSF110087">
    <property type="entry name" value="DR1885-like metal-binding protein"/>
    <property type="match status" value="1"/>
</dbReference>
<protein>
    <recommendedName>
        <fullName evidence="4">Copper chaperone PCu(A)C</fullName>
    </recommendedName>
</protein>
<dbReference type="OrthoDB" id="4328980at2"/>
<proteinExistence type="predicted"/>
<organism evidence="2 3">
    <name type="scientific">Embleya scabrispora</name>
    <dbReference type="NCBI Taxonomy" id="159449"/>
    <lineage>
        <taxon>Bacteria</taxon>
        <taxon>Bacillati</taxon>
        <taxon>Actinomycetota</taxon>
        <taxon>Actinomycetes</taxon>
        <taxon>Kitasatosporales</taxon>
        <taxon>Streptomycetaceae</taxon>
        <taxon>Embleya</taxon>
    </lineage>
</organism>
<evidence type="ECO:0000313" key="3">
    <source>
        <dbReference type="Proteomes" id="UP000190037"/>
    </source>
</evidence>
<dbReference type="PANTHER" id="PTHR36302">
    <property type="entry name" value="BLR7088 PROTEIN"/>
    <property type="match status" value="1"/>
</dbReference>
<accession>A0A1T3NQ61</accession>
<dbReference type="Proteomes" id="UP000190037">
    <property type="component" value="Unassembled WGS sequence"/>
</dbReference>
<keyword evidence="3" id="KW-1185">Reference proteome</keyword>
<keyword evidence="1" id="KW-0812">Transmembrane</keyword>
<keyword evidence="1" id="KW-0472">Membrane</keyword>
<dbReference type="EMBL" id="MWQN01000002">
    <property type="protein sequence ID" value="OPC78852.1"/>
    <property type="molecule type" value="Genomic_DNA"/>
</dbReference>
<evidence type="ECO:0000256" key="1">
    <source>
        <dbReference type="SAM" id="Phobius"/>
    </source>
</evidence>
<keyword evidence="1" id="KW-1133">Transmembrane helix</keyword>
<dbReference type="InterPro" id="IPR007410">
    <property type="entry name" value="LpqE-like"/>
</dbReference>
<feature type="transmembrane region" description="Helical" evidence="1">
    <location>
        <begin position="22"/>
        <end position="42"/>
    </location>
</feature>
<dbReference type="InterPro" id="IPR036182">
    <property type="entry name" value="PCuAC_sf"/>
</dbReference>
<reference evidence="2 3" key="1">
    <citation type="submission" date="2017-03" db="EMBL/GenBank/DDBJ databases">
        <title>Draft genome sequence of Streptomyces scabrisporus NF3, endophyte isolated from Amphipterygium adstringens.</title>
        <authorList>
            <person name="Vazquez M."/>
            <person name="Ceapa C.D."/>
            <person name="Rodriguez Luna D."/>
            <person name="Sanchez Esquivel S."/>
        </authorList>
    </citation>
    <scope>NUCLEOTIDE SEQUENCE [LARGE SCALE GENOMIC DNA]</scope>
    <source>
        <strain evidence="2 3">NF3</strain>
    </source>
</reference>
<dbReference type="STRING" id="159449.B4N89_32490"/>
<evidence type="ECO:0000313" key="2">
    <source>
        <dbReference type="EMBL" id="OPC78852.1"/>
    </source>
</evidence>
<dbReference type="Pfam" id="PF04314">
    <property type="entry name" value="PCuAC"/>
    <property type="match status" value="1"/>
</dbReference>
<evidence type="ECO:0008006" key="4">
    <source>
        <dbReference type="Google" id="ProtNLM"/>
    </source>
</evidence>
<gene>
    <name evidence="2" type="ORF">B4N89_32490</name>
</gene>
<dbReference type="RefSeq" id="WP_078980056.1">
    <property type="nucleotide sequence ID" value="NZ_MWQN01000002.1"/>
</dbReference>